<evidence type="ECO:0000313" key="3">
    <source>
        <dbReference type="Proteomes" id="UP001292094"/>
    </source>
</evidence>
<dbReference type="GO" id="GO:0045505">
    <property type="term" value="F:dynein intermediate chain binding"/>
    <property type="evidence" value="ECO:0007669"/>
    <property type="project" value="InterPro"/>
</dbReference>
<keyword evidence="3" id="KW-1185">Reference proteome</keyword>
<dbReference type="InterPro" id="IPR013594">
    <property type="entry name" value="Dynein_heavy_tail"/>
</dbReference>
<organism evidence="2 3">
    <name type="scientific">Petrolisthes manimaculis</name>
    <dbReference type="NCBI Taxonomy" id="1843537"/>
    <lineage>
        <taxon>Eukaryota</taxon>
        <taxon>Metazoa</taxon>
        <taxon>Ecdysozoa</taxon>
        <taxon>Arthropoda</taxon>
        <taxon>Crustacea</taxon>
        <taxon>Multicrustacea</taxon>
        <taxon>Malacostraca</taxon>
        <taxon>Eumalacostraca</taxon>
        <taxon>Eucarida</taxon>
        <taxon>Decapoda</taxon>
        <taxon>Pleocyemata</taxon>
        <taxon>Anomura</taxon>
        <taxon>Galatheoidea</taxon>
        <taxon>Porcellanidae</taxon>
        <taxon>Petrolisthes</taxon>
    </lineage>
</organism>
<accession>A0AAE1QGU7</accession>
<dbReference type="GO" id="GO:0005858">
    <property type="term" value="C:axonemal dynein complex"/>
    <property type="evidence" value="ECO:0007669"/>
    <property type="project" value="TreeGrafter"/>
</dbReference>
<protein>
    <recommendedName>
        <fullName evidence="1">Dynein heavy chain tail domain-containing protein</fullName>
    </recommendedName>
</protein>
<name>A0AAE1QGU7_9EUCA</name>
<dbReference type="PANTHER" id="PTHR46532:SF11">
    <property type="entry name" value="DYNEIN AXONEMAL HEAVY CHAIN 12"/>
    <property type="match status" value="1"/>
</dbReference>
<evidence type="ECO:0000259" key="1">
    <source>
        <dbReference type="Pfam" id="PF08385"/>
    </source>
</evidence>
<dbReference type="AlphaFoldDB" id="A0AAE1QGU7"/>
<dbReference type="GO" id="GO:0051959">
    <property type="term" value="F:dynein light intermediate chain binding"/>
    <property type="evidence" value="ECO:0007669"/>
    <property type="project" value="InterPro"/>
</dbReference>
<proteinExistence type="predicted"/>
<dbReference type="GO" id="GO:0007018">
    <property type="term" value="P:microtubule-based movement"/>
    <property type="evidence" value="ECO:0007669"/>
    <property type="project" value="InterPro"/>
</dbReference>
<dbReference type="Proteomes" id="UP001292094">
    <property type="component" value="Unassembled WGS sequence"/>
</dbReference>
<reference evidence="2" key="1">
    <citation type="submission" date="2023-11" db="EMBL/GenBank/DDBJ databases">
        <title>Genome assemblies of two species of porcelain crab, Petrolisthes cinctipes and Petrolisthes manimaculis (Anomura: Porcellanidae).</title>
        <authorList>
            <person name="Angst P."/>
        </authorList>
    </citation>
    <scope>NUCLEOTIDE SEQUENCE</scope>
    <source>
        <strain evidence="2">PB745_02</strain>
        <tissue evidence="2">Gill</tissue>
    </source>
</reference>
<dbReference type="InterPro" id="IPR026983">
    <property type="entry name" value="DHC"/>
</dbReference>
<evidence type="ECO:0000313" key="2">
    <source>
        <dbReference type="EMBL" id="KAK4326141.1"/>
    </source>
</evidence>
<dbReference type="EMBL" id="JAWZYT010000242">
    <property type="protein sequence ID" value="KAK4326141.1"/>
    <property type="molecule type" value="Genomic_DNA"/>
</dbReference>
<comment type="caution">
    <text evidence="2">The sequence shown here is derived from an EMBL/GenBank/DDBJ whole genome shotgun (WGS) entry which is preliminary data.</text>
</comment>
<dbReference type="PANTHER" id="PTHR46532">
    <property type="entry name" value="MALE FERTILITY FACTOR KL5"/>
    <property type="match status" value="1"/>
</dbReference>
<sequence>MAGAEADRENWDILAEYSNKTLRLKADRWGKAVQNEETKNTLLDFLDYDSQLVVVSLNQSNQLVATTEVPAGLRTKGVYFLKASDVPLVRDEESTNVRQHVIFGDISPQPLDQLSTLIEEVIIPMLENPANRGGWPEMVCEDVSHQLYSLRGTVYRMWGQLRGQTLLPLPFGMDTLEKAERHALDTGEMTDSQLKSAIEGVVIKWVHQVDEVLTQDTDHLAALDHFPKPLEEITFWSKRRQNLSHISSQLKDKKVCIR</sequence>
<dbReference type="Pfam" id="PF08385">
    <property type="entry name" value="DHC_N1"/>
    <property type="match status" value="1"/>
</dbReference>
<gene>
    <name evidence="2" type="ORF">Pmani_003306</name>
</gene>
<feature type="domain" description="Dynein heavy chain tail" evidence="1">
    <location>
        <begin position="196"/>
        <end position="255"/>
    </location>
</feature>